<feature type="region of interest" description="Disordered" evidence="1">
    <location>
        <begin position="61"/>
        <end position="87"/>
    </location>
</feature>
<organism evidence="2 3">
    <name type="scientific">Brassica cretica</name>
    <name type="common">Mustard</name>
    <dbReference type="NCBI Taxonomy" id="69181"/>
    <lineage>
        <taxon>Eukaryota</taxon>
        <taxon>Viridiplantae</taxon>
        <taxon>Streptophyta</taxon>
        <taxon>Embryophyta</taxon>
        <taxon>Tracheophyta</taxon>
        <taxon>Spermatophyta</taxon>
        <taxon>Magnoliopsida</taxon>
        <taxon>eudicotyledons</taxon>
        <taxon>Gunneridae</taxon>
        <taxon>Pentapetalae</taxon>
        <taxon>rosids</taxon>
        <taxon>malvids</taxon>
        <taxon>Brassicales</taxon>
        <taxon>Brassicaceae</taxon>
        <taxon>Brassiceae</taxon>
        <taxon>Brassica</taxon>
    </lineage>
</organism>
<dbReference type="Proteomes" id="UP000712600">
    <property type="component" value="Unassembled WGS sequence"/>
</dbReference>
<gene>
    <name evidence="2" type="ORF">F2Q69_00048578</name>
</gene>
<evidence type="ECO:0000256" key="1">
    <source>
        <dbReference type="SAM" id="MobiDB-lite"/>
    </source>
</evidence>
<name>A0A8S9PK97_BRACR</name>
<comment type="caution">
    <text evidence="2">The sequence shown here is derived from an EMBL/GenBank/DDBJ whole genome shotgun (WGS) entry which is preliminary data.</text>
</comment>
<protein>
    <submittedName>
        <fullName evidence="2">Uncharacterized protein</fullName>
    </submittedName>
</protein>
<dbReference type="EMBL" id="QGKX02001347">
    <property type="protein sequence ID" value="KAF3521698.1"/>
    <property type="molecule type" value="Genomic_DNA"/>
</dbReference>
<evidence type="ECO:0000313" key="3">
    <source>
        <dbReference type="Proteomes" id="UP000712600"/>
    </source>
</evidence>
<reference evidence="2" key="1">
    <citation type="submission" date="2019-12" db="EMBL/GenBank/DDBJ databases">
        <title>Genome sequencing and annotation of Brassica cretica.</title>
        <authorList>
            <person name="Studholme D.J."/>
            <person name="Sarris P."/>
        </authorList>
    </citation>
    <scope>NUCLEOTIDE SEQUENCE</scope>
    <source>
        <strain evidence="2">PFS-109/04</strain>
        <tissue evidence="2">Leaf</tissue>
    </source>
</reference>
<evidence type="ECO:0000313" key="2">
    <source>
        <dbReference type="EMBL" id="KAF3521698.1"/>
    </source>
</evidence>
<sequence length="87" mass="9736">MYPCLGHCLLRLQLPWVPYSSAMNARPLERYHLFPLLTFPWSRTSSDSLSLSEEEGSLHAHLITKPATNTATGTGRLRGSSRRLPEG</sequence>
<accession>A0A8S9PK97</accession>
<proteinExistence type="predicted"/>
<dbReference type="AlphaFoldDB" id="A0A8S9PK97"/>